<comment type="similarity">
    <text evidence="1">Belongs to the transposase 22 family.</text>
</comment>
<feature type="region of interest" description="Disordered" evidence="3">
    <location>
        <begin position="1"/>
        <end position="23"/>
    </location>
</feature>
<feature type="region of interest" description="Disordered" evidence="3">
    <location>
        <begin position="152"/>
        <end position="172"/>
    </location>
</feature>
<dbReference type="Gene3D" id="1.20.5.340">
    <property type="match status" value="1"/>
</dbReference>
<gene>
    <name evidence="4" type="ORF">AMEX_G17940</name>
</gene>
<dbReference type="EMBL" id="JAICCE010000014">
    <property type="protein sequence ID" value="KAG9268910.1"/>
    <property type="molecule type" value="Genomic_DNA"/>
</dbReference>
<keyword evidence="2" id="KW-0175">Coiled coil</keyword>
<reference evidence="4 5" key="1">
    <citation type="submission" date="2021-07" db="EMBL/GenBank/DDBJ databases">
        <authorList>
            <person name="Imarazene B."/>
            <person name="Zahm M."/>
            <person name="Klopp C."/>
            <person name="Cabau C."/>
            <person name="Beille S."/>
            <person name="Jouanno E."/>
            <person name="Castinel A."/>
            <person name="Lluch J."/>
            <person name="Gil L."/>
            <person name="Kuchtly C."/>
            <person name="Lopez Roques C."/>
            <person name="Donnadieu C."/>
            <person name="Parrinello H."/>
            <person name="Journot L."/>
            <person name="Du K."/>
            <person name="Schartl M."/>
            <person name="Retaux S."/>
            <person name="Guiguen Y."/>
        </authorList>
    </citation>
    <scope>NUCLEOTIDE SEQUENCE [LARGE SCALE GENOMIC DNA]</scope>
    <source>
        <strain evidence="4">Pach_M1</strain>
        <tissue evidence="4">Testis</tissue>
    </source>
</reference>
<feature type="coiled-coil region" evidence="2">
    <location>
        <begin position="72"/>
        <end position="106"/>
    </location>
</feature>
<proteinExistence type="inferred from homology"/>
<dbReference type="InterPro" id="IPR004244">
    <property type="entry name" value="Transposase_22"/>
</dbReference>
<sequence>MTSKATKTSRKDHAANMDPPEAARSDLNMATLIRVLDEHRQSLSAEFRLSFSNLEAKLEKLQAMSVEHGEKIASLEGNANQVDERLKSLEATCTVLQDSNTRLQAKVTDLESRSRRNNIRVIGLPESLEGPHPTAFFSEFLTEVLGQQVLSSPPEVDRAHRSLASKPRPDERPRPVIIRLHYYQQKEKIIREARAKRGSLVYRGHPIAIYEDYAPEVLDQRLKYREVLAGFYNLGFKPALLFPARLVISTKEGDLQGLSGYQIKGEMCADRIKRAECLVLASTFARPDVAGLLERTCWACLSWLTCISGISFPSCFSTQKKLDPRQVLL</sequence>
<dbReference type="PANTHER" id="PTHR11505">
    <property type="entry name" value="L1 TRANSPOSABLE ELEMENT-RELATED"/>
    <property type="match status" value="1"/>
</dbReference>
<accession>A0A8T2LB83</accession>
<evidence type="ECO:0000313" key="4">
    <source>
        <dbReference type="EMBL" id="KAG9268910.1"/>
    </source>
</evidence>
<dbReference type="Gene3D" id="3.30.70.1820">
    <property type="entry name" value="L1 transposable element, RRM domain"/>
    <property type="match status" value="1"/>
</dbReference>
<comment type="caution">
    <text evidence="4">The sequence shown here is derived from an EMBL/GenBank/DDBJ whole genome shotgun (WGS) entry which is preliminary data.</text>
</comment>
<protein>
    <submittedName>
        <fullName evidence="4">Deleted in malignant brain tumors 1 protein-like</fullName>
    </submittedName>
</protein>
<evidence type="ECO:0000256" key="1">
    <source>
        <dbReference type="ARBA" id="ARBA00061640"/>
    </source>
</evidence>
<evidence type="ECO:0000313" key="5">
    <source>
        <dbReference type="Proteomes" id="UP000752171"/>
    </source>
</evidence>
<dbReference type="FunFam" id="3.30.70.1820:FF:000002">
    <property type="entry name" value="LINE-1 retrotransposable element ORF1 protein"/>
    <property type="match status" value="1"/>
</dbReference>
<organism evidence="4 5">
    <name type="scientific">Astyanax mexicanus</name>
    <name type="common">Blind cave fish</name>
    <name type="synonym">Astyanax fasciatus mexicanus</name>
    <dbReference type="NCBI Taxonomy" id="7994"/>
    <lineage>
        <taxon>Eukaryota</taxon>
        <taxon>Metazoa</taxon>
        <taxon>Chordata</taxon>
        <taxon>Craniata</taxon>
        <taxon>Vertebrata</taxon>
        <taxon>Euteleostomi</taxon>
        <taxon>Actinopterygii</taxon>
        <taxon>Neopterygii</taxon>
        <taxon>Teleostei</taxon>
        <taxon>Ostariophysi</taxon>
        <taxon>Characiformes</taxon>
        <taxon>Characoidei</taxon>
        <taxon>Acestrorhamphidae</taxon>
        <taxon>Acestrorhamphinae</taxon>
        <taxon>Astyanax</taxon>
    </lineage>
</organism>
<evidence type="ECO:0000256" key="3">
    <source>
        <dbReference type="SAM" id="MobiDB-lite"/>
    </source>
</evidence>
<evidence type="ECO:0000256" key="2">
    <source>
        <dbReference type="SAM" id="Coils"/>
    </source>
</evidence>
<dbReference type="AlphaFoldDB" id="A0A8T2LB83"/>
<name>A0A8T2LB83_ASTMX</name>
<dbReference type="Proteomes" id="UP000752171">
    <property type="component" value="Unassembled WGS sequence"/>
</dbReference>